<evidence type="ECO:0000313" key="2">
    <source>
        <dbReference type="Proteomes" id="UP000004810"/>
    </source>
</evidence>
<protein>
    <submittedName>
        <fullName evidence="1">Uncharacterized protein</fullName>
    </submittedName>
</protein>
<organism evidence="1 2">
    <name type="scientific">Wuchereria bancrofti</name>
    <dbReference type="NCBI Taxonomy" id="6293"/>
    <lineage>
        <taxon>Eukaryota</taxon>
        <taxon>Metazoa</taxon>
        <taxon>Ecdysozoa</taxon>
        <taxon>Nematoda</taxon>
        <taxon>Chromadorea</taxon>
        <taxon>Rhabditida</taxon>
        <taxon>Spirurina</taxon>
        <taxon>Spiruromorpha</taxon>
        <taxon>Filarioidea</taxon>
        <taxon>Onchocercidae</taxon>
        <taxon>Wuchereria</taxon>
    </lineage>
</organism>
<sequence>MPVLLTDLFIPSVAEIAAISIDVWLLGENVDGQRLLVTTDICRKSISVQDLQPLMRIRFVKITYVGRQLYSTACKIPVGLFFGHRFFSSWQVHSYPFMQKEFLAHCVPVSQQKKMAVALSHLRQLCEDLRCKHQLVSAELHRLVDECASEEVVKQVYRECVQLSLQWNIVAGVIHRLELEHLPSCDSDQNLEKALLGSWNDCSPDQLQTIAVELFSLLTRATHLIDVRTVALETFANESEASAQSCYPSEAKYARIKRKEMLEVNLSPTKEIVLLPKFSLDDAVTLFVLFCVPVVPRLQVGCITWLFHHGSESEWWPLFFPRVLKEIFSTQLRKHDH</sequence>
<name>J9EGI3_WUCBA</name>
<dbReference type="AlphaFoldDB" id="J9EGI3"/>
<proteinExistence type="predicted"/>
<reference evidence="2" key="1">
    <citation type="submission" date="2012-08" db="EMBL/GenBank/DDBJ databases">
        <title>The Genome Sequence of Wuchereria bancrofti.</title>
        <authorList>
            <person name="Nutman T.B."/>
            <person name="Fink D.L."/>
            <person name="Russ C."/>
            <person name="Young S."/>
            <person name="Zeng Q."/>
            <person name="Koehrsen M."/>
            <person name="Alvarado L."/>
            <person name="Berlin A."/>
            <person name="Chapman S.B."/>
            <person name="Chen Z."/>
            <person name="Freedman E."/>
            <person name="Gellesch M."/>
            <person name="Goldberg J."/>
            <person name="Griggs A."/>
            <person name="Gujja S."/>
            <person name="Heilman E.R."/>
            <person name="Heiman D."/>
            <person name="Hepburn T."/>
            <person name="Howarth C."/>
            <person name="Jen D."/>
            <person name="Larson L."/>
            <person name="Lewis B."/>
            <person name="Mehta T."/>
            <person name="Park D."/>
            <person name="Pearson M."/>
            <person name="Roberts A."/>
            <person name="Saif S."/>
            <person name="Shea T."/>
            <person name="Shenoy N."/>
            <person name="Sisk P."/>
            <person name="Stolte C."/>
            <person name="Sykes S."/>
            <person name="Walk T."/>
            <person name="White J."/>
            <person name="Yandava C."/>
            <person name="Haas B."/>
            <person name="Henn M.R."/>
            <person name="Nusbaum C."/>
            <person name="Birren B."/>
        </authorList>
    </citation>
    <scope>NUCLEOTIDE SEQUENCE [LARGE SCALE GENOMIC DNA]</scope>
    <source>
        <strain evidence="2">NA</strain>
    </source>
</reference>
<dbReference type="EMBL" id="ADBV01009568">
    <property type="protein sequence ID" value="EJW76097.1"/>
    <property type="molecule type" value="Genomic_DNA"/>
</dbReference>
<evidence type="ECO:0000313" key="1">
    <source>
        <dbReference type="EMBL" id="EJW76097.1"/>
    </source>
</evidence>
<dbReference type="Proteomes" id="UP000004810">
    <property type="component" value="Unassembled WGS sequence"/>
</dbReference>
<comment type="caution">
    <text evidence="1">The sequence shown here is derived from an EMBL/GenBank/DDBJ whole genome shotgun (WGS) entry which is preliminary data.</text>
</comment>
<accession>J9EGI3</accession>
<gene>
    <name evidence="1" type="ORF">WUBG_12995</name>
</gene>
<feature type="non-terminal residue" evidence="1">
    <location>
        <position position="337"/>
    </location>
</feature>